<reference evidence="7 8" key="1">
    <citation type="submission" date="2020-02" db="EMBL/GenBank/DDBJ databases">
        <authorList>
            <person name="Hogendoorn C."/>
        </authorList>
    </citation>
    <scope>NUCLEOTIDE SEQUENCE [LARGE SCALE GENOMIC DNA]</scope>
    <source>
        <strain evidence="7">METHB21</strain>
    </source>
</reference>
<feature type="transmembrane region" description="Helical" evidence="6">
    <location>
        <begin position="36"/>
        <end position="59"/>
    </location>
</feature>
<dbReference type="AlphaFoldDB" id="A0A8S0XLC6"/>
<keyword evidence="5 6" id="KW-0472">Membrane</keyword>
<proteinExistence type="inferred from homology"/>
<gene>
    <name evidence="7" type="ORF">METHB2_80039</name>
</gene>
<protein>
    <recommendedName>
        <fullName evidence="9">DUF423 domain-containing protein</fullName>
    </recommendedName>
</protein>
<evidence type="ECO:0000256" key="2">
    <source>
        <dbReference type="ARBA" id="ARBA00009694"/>
    </source>
</evidence>
<evidence type="ECO:0000256" key="5">
    <source>
        <dbReference type="ARBA" id="ARBA00023136"/>
    </source>
</evidence>
<dbReference type="RefSeq" id="WP_174627459.1">
    <property type="nucleotide sequence ID" value="NZ_CADCXN010000113.1"/>
</dbReference>
<dbReference type="GO" id="GO:0005886">
    <property type="term" value="C:plasma membrane"/>
    <property type="evidence" value="ECO:0007669"/>
    <property type="project" value="TreeGrafter"/>
</dbReference>
<comment type="caution">
    <text evidence="7">The sequence shown here is derived from an EMBL/GenBank/DDBJ whole genome shotgun (WGS) entry which is preliminary data.</text>
</comment>
<feature type="transmembrane region" description="Helical" evidence="6">
    <location>
        <begin position="71"/>
        <end position="92"/>
    </location>
</feature>
<evidence type="ECO:0000313" key="7">
    <source>
        <dbReference type="EMBL" id="CAA9892722.1"/>
    </source>
</evidence>
<accession>A0A8S0XLC6</accession>
<evidence type="ECO:0000313" key="8">
    <source>
        <dbReference type="Proteomes" id="UP000494216"/>
    </source>
</evidence>
<evidence type="ECO:0000256" key="3">
    <source>
        <dbReference type="ARBA" id="ARBA00022692"/>
    </source>
</evidence>
<comment type="similarity">
    <text evidence="2">Belongs to the UPF0382 family.</text>
</comment>
<dbReference type="InterPro" id="IPR006696">
    <property type="entry name" value="DUF423"/>
</dbReference>
<keyword evidence="4 6" id="KW-1133">Transmembrane helix</keyword>
<sequence length="131" mass="14271">MHSVFLFLGAINAFIGVGMGAFGAHRLKVLLSPEMLSVYQTGVTYHMWHALGLISIGLIRQQAPDSSLLRWAGWLMFIGIILFSGSLYLLAILNIRGLGIITPFGGLAFLTAWLLLSLFAARNNLTLPGKK</sequence>
<evidence type="ECO:0000256" key="4">
    <source>
        <dbReference type="ARBA" id="ARBA00022989"/>
    </source>
</evidence>
<evidence type="ECO:0000256" key="6">
    <source>
        <dbReference type="SAM" id="Phobius"/>
    </source>
</evidence>
<keyword evidence="3 6" id="KW-0812">Transmembrane</keyword>
<organism evidence="7 8">
    <name type="scientific">Candidatus Methylobacter favarea</name>
    <dbReference type="NCBI Taxonomy" id="2707345"/>
    <lineage>
        <taxon>Bacteria</taxon>
        <taxon>Pseudomonadati</taxon>
        <taxon>Pseudomonadota</taxon>
        <taxon>Gammaproteobacteria</taxon>
        <taxon>Methylococcales</taxon>
        <taxon>Methylococcaceae</taxon>
        <taxon>Methylobacter</taxon>
    </lineage>
</organism>
<keyword evidence="8" id="KW-1185">Reference proteome</keyword>
<dbReference type="PANTHER" id="PTHR43461:SF1">
    <property type="entry name" value="TRANSMEMBRANE PROTEIN 256"/>
    <property type="match status" value="1"/>
</dbReference>
<name>A0A8S0XLC6_9GAMM</name>
<evidence type="ECO:0008006" key="9">
    <source>
        <dbReference type="Google" id="ProtNLM"/>
    </source>
</evidence>
<dbReference type="Proteomes" id="UP000494216">
    <property type="component" value="Unassembled WGS sequence"/>
</dbReference>
<evidence type="ECO:0000256" key="1">
    <source>
        <dbReference type="ARBA" id="ARBA00004141"/>
    </source>
</evidence>
<dbReference type="Pfam" id="PF04241">
    <property type="entry name" value="DUF423"/>
    <property type="match status" value="1"/>
</dbReference>
<dbReference type="EMBL" id="CADCXN010000113">
    <property type="protein sequence ID" value="CAA9892722.1"/>
    <property type="molecule type" value="Genomic_DNA"/>
</dbReference>
<comment type="subcellular location">
    <subcellularLocation>
        <location evidence="1">Membrane</location>
        <topology evidence="1">Multi-pass membrane protein</topology>
    </subcellularLocation>
</comment>
<dbReference type="PANTHER" id="PTHR43461">
    <property type="entry name" value="TRANSMEMBRANE PROTEIN 256"/>
    <property type="match status" value="1"/>
</dbReference>
<feature type="transmembrane region" description="Helical" evidence="6">
    <location>
        <begin position="98"/>
        <end position="121"/>
    </location>
</feature>